<feature type="signal peptide" evidence="1">
    <location>
        <begin position="1"/>
        <end position="16"/>
    </location>
</feature>
<sequence>MRLVALTLLLVAAVSARTPGIFQAEVLALENCSCVAQFGGGPLSRLYNLDARNAARSGLNHQYSNLKAVLGEGLGLGRAVLLGPPPLTLNHNFGLPFLYHRWSDFLSFERSTFRVVEQRRTVCEGALASCVADVSTAQLSRLLADDHGALLYHDGAAPDALNAAPGLLQRRPGPKKNHVSDSLNLFRKLPDLTDFLARHRLVATFAASDTVLDAVPPVAARLKALSTTGRVAVVHCRRGDKLERAKYCPAQMDRATSPARIAALLAEFGVEPGSSVYLMSNDRNLTHFAPLATAFGYPFLTQVDFPHLAALLAACGGGGGGLCENYMLYAMENEIMRSVPRKYRFVTLPKADMDHNPTTLFAAFSAECTPHRRRRF</sequence>
<evidence type="ECO:0000313" key="3">
    <source>
        <dbReference type="Proteomes" id="UP001363151"/>
    </source>
</evidence>
<organism evidence="2 3">
    <name type="scientific">Aureococcus anophagefferens</name>
    <name type="common">Harmful bloom alga</name>
    <dbReference type="NCBI Taxonomy" id="44056"/>
    <lineage>
        <taxon>Eukaryota</taxon>
        <taxon>Sar</taxon>
        <taxon>Stramenopiles</taxon>
        <taxon>Ochrophyta</taxon>
        <taxon>Pelagophyceae</taxon>
        <taxon>Pelagomonadales</taxon>
        <taxon>Pelagomonadaceae</taxon>
        <taxon>Aureococcus</taxon>
    </lineage>
</organism>
<keyword evidence="1" id="KW-0732">Signal</keyword>
<evidence type="ECO:0000256" key="1">
    <source>
        <dbReference type="SAM" id="SignalP"/>
    </source>
</evidence>
<protein>
    <submittedName>
        <fullName evidence="2">Uncharacterized protein</fullName>
    </submittedName>
</protein>
<reference evidence="2 3" key="1">
    <citation type="submission" date="2024-03" db="EMBL/GenBank/DDBJ databases">
        <title>Aureococcus anophagefferens CCMP1851 and Kratosvirus quantuckense: Draft genome of a second virus-susceptible host strain in the model system.</title>
        <authorList>
            <person name="Chase E."/>
            <person name="Truchon A.R."/>
            <person name="Schepens W."/>
            <person name="Wilhelm S.W."/>
        </authorList>
    </citation>
    <scope>NUCLEOTIDE SEQUENCE [LARGE SCALE GENOMIC DNA]</scope>
    <source>
        <strain evidence="2 3">CCMP1851</strain>
    </source>
</reference>
<comment type="caution">
    <text evidence="2">The sequence shown here is derived from an EMBL/GenBank/DDBJ whole genome shotgun (WGS) entry which is preliminary data.</text>
</comment>
<name>A0ABR1FWN6_AURAN</name>
<proteinExistence type="predicted"/>
<accession>A0ABR1FWN6</accession>
<keyword evidence="3" id="KW-1185">Reference proteome</keyword>
<evidence type="ECO:0000313" key="2">
    <source>
        <dbReference type="EMBL" id="KAK7240076.1"/>
    </source>
</evidence>
<gene>
    <name evidence="2" type="ORF">SO694_00116033</name>
</gene>
<dbReference type="Proteomes" id="UP001363151">
    <property type="component" value="Unassembled WGS sequence"/>
</dbReference>
<dbReference type="EMBL" id="JBBJCI010000217">
    <property type="protein sequence ID" value="KAK7240076.1"/>
    <property type="molecule type" value="Genomic_DNA"/>
</dbReference>
<feature type="chain" id="PRO_5046774029" evidence="1">
    <location>
        <begin position="17"/>
        <end position="376"/>
    </location>
</feature>